<evidence type="ECO:0000313" key="2">
    <source>
        <dbReference type="EMBL" id="WVX48204.1"/>
    </source>
</evidence>
<dbReference type="Proteomes" id="UP001318682">
    <property type="component" value="Chromosome"/>
</dbReference>
<reference evidence="2 3" key="1">
    <citation type="submission" date="2015-07" db="EMBL/GenBank/DDBJ databases">
        <authorList>
            <person name="Voget S."/>
            <person name="Dogs M."/>
            <person name="Brinkhoff T.H."/>
            <person name="Daniel R."/>
        </authorList>
    </citation>
    <scope>NUCLEOTIDE SEQUENCE [LARGE SCALE GENOMIC DNA]</scope>
    <source>
        <strain evidence="2 3">B14</strain>
    </source>
</reference>
<feature type="region of interest" description="Disordered" evidence="1">
    <location>
        <begin position="1"/>
        <end position="70"/>
    </location>
</feature>
<gene>
    <name evidence="2" type="ORF">ROLI_012820</name>
</gene>
<protein>
    <submittedName>
        <fullName evidence="2">Uncharacterized protein</fullName>
    </submittedName>
</protein>
<reference evidence="3" key="2">
    <citation type="submission" date="2024-01" db="EMBL/GenBank/DDBJ databases">
        <title>Roseobacter fucihabitans sp. nov., isolated from the brown alga Fucus spiralis.</title>
        <authorList>
            <person name="Hahnke S."/>
            <person name="Berger M."/>
            <person name="Schlingloff A."/>
            <person name="Athale I."/>
            <person name="Neumann-Schaal M."/>
            <person name="Adenaya A."/>
            <person name="Poehlein A."/>
            <person name="Daniel R."/>
            <person name="Pertersen J."/>
            <person name="Brinkhoff T."/>
        </authorList>
    </citation>
    <scope>NUCLEOTIDE SEQUENCE [LARGE SCALE GENOMIC DNA]</scope>
    <source>
        <strain evidence="3">B14</strain>
    </source>
</reference>
<proteinExistence type="predicted"/>
<feature type="compositionally biased region" description="Basic residues" evidence="1">
    <location>
        <begin position="51"/>
        <end position="61"/>
    </location>
</feature>
<evidence type="ECO:0000313" key="3">
    <source>
        <dbReference type="Proteomes" id="UP001318682"/>
    </source>
</evidence>
<evidence type="ECO:0000256" key="1">
    <source>
        <dbReference type="SAM" id="MobiDB-lite"/>
    </source>
</evidence>
<keyword evidence="3" id="KW-1185">Reference proteome</keyword>
<dbReference type="EMBL" id="CP143423">
    <property type="protein sequence ID" value="WVX48204.1"/>
    <property type="molecule type" value="Genomic_DNA"/>
</dbReference>
<accession>A0ABZ2BTK5</accession>
<sequence length="70" mass="7897">MDLRAVHAFTRFLERTPHGTRPGERRASPLDMQEPGVGAQRRNQSPAGKSALRRPATRKTQARQCSDQQE</sequence>
<feature type="compositionally biased region" description="Basic and acidic residues" evidence="1">
    <location>
        <begin position="12"/>
        <end position="28"/>
    </location>
</feature>
<organism evidence="2 3">
    <name type="scientific">Roseobacter fucihabitans</name>
    <dbReference type="NCBI Taxonomy" id="1537242"/>
    <lineage>
        <taxon>Bacteria</taxon>
        <taxon>Pseudomonadati</taxon>
        <taxon>Pseudomonadota</taxon>
        <taxon>Alphaproteobacteria</taxon>
        <taxon>Rhodobacterales</taxon>
        <taxon>Roseobacteraceae</taxon>
        <taxon>Roseobacter</taxon>
    </lineage>
</organism>
<name>A0ABZ2BTK5_9RHOB</name>